<proteinExistence type="predicted"/>
<evidence type="ECO:0000256" key="2">
    <source>
        <dbReference type="ARBA" id="ARBA00022692"/>
    </source>
</evidence>
<evidence type="ECO:0000256" key="6">
    <source>
        <dbReference type="ARBA" id="ARBA00023136"/>
    </source>
</evidence>
<dbReference type="InterPro" id="IPR011527">
    <property type="entry name" value="ABC1_TM_dom"/>
</dbReference>
<keyword evidence="4 10" id="KW-0067">ATP-binding</keyword>
<accession>A0ABY5DGK6</accession>
<evidence type="ECO:0000259" key="9">
    <source>
        <dbReference type="PROSITE" id="PS50929"/>
    </source>
</evidence>
<keyword evidence="11" id="KW-1185">Reference proteome</keyword>
<dbReference type="InterPro" id="IPR027417">
    <property type="entry name" value="P-loop_NTPase"/>
</dbReference>
<reference evidence="10" key="1">
    <citation type="submission" date="2022-06" db="EMBL/GenBank/DDBJ databases">
        <authorList>
            <person name="Ping M."/>
        </authorList>
    </citation>
    <scope>NUCLEOTIDE SEQUENCE</scope>
    <source>
        <strain evidence="10">JCM11759T</strain>
    </source>
</reference>
<dbReference type="Proteomes" id="UP001055940">
    <property type="component" value="Chromosome"/>
</dbReference>
<dbReference type="Pfam" id="PF00005">
    <property type="entry name" value="ABC_tran"/>
    <property type="match status" value="1"/>
</dbReference>
<dbReference type="PROSITE" id="PS50929">
    <property type="entry name" value="ABC_TM1F"/>
    <property type="match status" value="1"/>
</dbReference>
<evidence type="ECO:0000256" key="1">
    <source>
        <dbReference type="ARBA" id="ARBA00004651"/>
    </source>
</evidence>
<dbReference type="GO" id="GO:0005524">
    <property type="term" value="F:ATP binding"/>
    <property type="evidence" value="ECO:0007669"/>
    <property type="project" value="UniProtKB-KW"/>
</dbReference>
<feature type="transmembrane region" description="Helical" evidence="7">
    <location>
        <begin position="38"/>
        <end position="63"/>
    </location>
</feature>
<dbReference type="PROSITE" id="PS00211">
    <property type="entry name" value="ABC_TRANSPORTER_1"/>
    <property type="match status" value="1"/>
</dbReference>
<evidence type="ECO:0000313" key="10">
    <source>
        <dbReference type="EMBL" id="USY22313.1"/>
    </source>
</evidence>
<dbReference type="InterPro" id="IPR017871">
    <property type="entry name" value="ABC_transporter-like_CS"/>
</dbReference>
<evidence type="ECO:0000313" key="11">
    <source>
        <dbReference type="Proteomes" id="UP001055940"/>
    </source>
</evidence>
<evidence type="ECO:0000256" key="5">
    <source>
        <dbReference type="ARBA" id="ARBA00022989"/>
    </source>
</evidence>
<dbReference type="PROSITE" id="PS50893">
    <property type="entry name" value="ABC_TRANSPORTER_2"/>
    <property type="match status" value="1"/>
</dbReference>
<dbReference type="EMBL" id="CP099837">
    <property type="protein sequence ID" value="USY22313.1"/>
    <property type="molecule type" value="Genomic_DNA"/>
</dbReference>
<evidence type="ECO:0000256" key="7">
    <source>
        <dbReference type="SAM" id="Phobius"/>
    </source>
</evidence>
<feature type="transmembrane region" description="Helical" evidence="7">
    <location>
        <begin position="166"/>
        <end position="194"/>
    </location>
</feature>
<feature type="transmembrane region" description="Helical" evidence="7">
    <location>
        <begin position="260"/>
        <end position="287"/>
    </location>
</feature>
<feature type="transmembrane region" description="Helical" evidence="7">
    <location>
        <begin position="75"/>
        <end position="93"/>
    </location>
</feature>
<dbReference type="InterPro" id="IPR003593">
    <property type="entry name" value="AAA+_ATPase"/>
</dbReference>
<feature type="domain" description="ABC transporter" evidence="8">
    <location>
        <begin position="354"/>
        <end position="588"/>
    </location>
</feature>
<dbReference type="Pfam" id="PF00664">
    <property type="entry name" value="ABC_membrane"/>
    <property type="match status" value="1"/>
</dbReference>
<gene>
    <name evidence="10" type="ORF">NE857_12305</name>
</gene>
<dbReference type="SUPFAM" id="SSF90123">
    <property type="entry name" value="ABC transporter transmembrane region"/>
    <property type="match status" value="1"/>
</dbReference>
<dbReference type="PANTHER" id="PTHR24221:SF654">
    <property type="entry name" value="ATP-BINDING CASSETTE SUB-FAMILY B MEMBER 6"/>
    <property type="match status" value="1"/>
</dbReference>
<organism evidence="10 11">
    <name type="scientific">Nocardiopsis exhalans</name>
    <dbReference type="NCBI Taxonomy" id="163604"/>
    <lineage>
        <taxon>Bacteria</taxon>
        <taxon>Bacillati</taxon>
        <taxon>Actinomycetota</taxon>
        <taxon>Actinomycetes</taxon>
        <taxon>Streptosporangiales</taxon>
        <taxon>Nocardiopsidaceae</taxon>
        <taxon>Nocardiopsis</taxon>
    </lineage>
</organism>
<dbReference type="InterPro" id="IPR039421">
    <property type="entry name" value="Type_1_exporter"/>
</dbReference>
<evidence type="ECO:0000256" key="3">
    <source>
        <dbReference type="ARBA" id="ARBA00022741"/>
    </source>
</evidence>
<dbReference type="RefSeq" id="WP_254421098.1">
    <property type="nucleotide sequence ID" value="NZ_BAAAJB010000046.1"/>
</dbReference>
<dbReference type="PANTHER" id="PTHR24221">
    <property type="entry name" value="ATP-BINDING CASSETTE SUB-FAMILY B"/>
    <property type="match status" value="1"/>
</dbReference>
<dbReference type="Gene3D" id="1.20.1560.10">
    <property type="entry name" value="ABC transporter type 1, transmembrane domain"/>
    <property type="match status" value="1"/>
</dbReference>
<keyword evidence="2 7" id="KW-0812">Transmembrane</keyword>
<dbReference type="InterPro" id="IPR003439">
    <property type="entry name" value="ABC_transporter-like_ATP-bd"/>
</dbReference>
<dbReference type="SMART" id="SM00382">
    <property type="entry name" value="AAA"/>
    <property type="match status" value="1"/>
</dbReference>
<keyword evidence="3" id="KW-0547">Nucleotide-binding</keyword>
<evidence type="ECO:0000256" key="4">
    <source>
        <dbReference type="ARBA" id="ARBA00022840"/>
    </source>
</evidence>
<dbReference type="InterPro" id="IPR036640">
    <property type="entry name" value="ABC1_TM_sf"/>
</dbReference>
<evidence type="ECO:0000259" key="8">
    <source>
        <dbReference type="PROSITE" id="PS50893"/>
    </source>
</evidence>
<dbReference type="SUPFAM" id="SSF52540">
    <property type="entry name" value="P-loop containing nucleoside triphosphate hydrolases"/>
    <property type="match status" value="1"/>
</dbReference>
<protein>
    <submittedName>
        <fullName evidence="10">ABC transporter ATP-binding protein/permease</fullName>
    </submittedName>
</protein>
<dbReference type="Gene3D" id="3.40.50.300">
    <property type="entry name" value="P-loop containing nucleotide triphosphate hydrolases"/>
    <property type="match status" value="1"/>
</dbReference>
<keyword evidence="6 7" id="KW-0472">Membrane</keyword>
<comment type="subcellular location">
    <subcellularLocation>
        <location evidence="1">Cell membrane</location>
        <topology evidence="1">Multi-pass membrane protein</topology>
    </subcellularLocation>
</comment>
<keyword evidence="5 7" id="KW-1133">Transmembrane helix</keyword>
<feature type="domain" description="ABC transmembrane type-1" evidence="9">
    <location>
        <begin position="39"/>
        <end position="317"/>
    </location>
</feature>
<name>A0ABY5DGK6_9ACTN</name>
<sequence>MSIAAPPRKAPSTQAGESFYTGTLGTLWKLFGSYRSSFAAALGLRVLASLAAAVPVVALVWVIELVRTEALTGPAAGLAAGAVVAGVGAQYLFGYLSNRLAWTGTFHAVGAARERTLEHVQSLPVGEVRSAGVGEVSTVLTSDMDAVTDYAHSALPQAFSAVSLPAFVFAGLLLVDAPMAAAVAVSVVVAVPLYRWTSRHFGRHALERGDLLAAANGRIAEYVQGLPVVRSFDHTGERMGWFRQAVEDVREVNDRMATRLVPVTLVAMGVVQLGTPLTIAALSYWYFGGRLDAGTVLVFLVLVLRVYTPLLEVAGSVERSRLADAALRRIGRVRDMAVQETPERAHTAVGEPTVAFEGVSFSYSPGEPVLREVSLEVPARTMTAVVGPSGAGKSTLLSLVARFWDVDSGTVRVGGADVRDLTREQLFGAFTIVFQDPYLFQGTVRDNIAFGRPDADEAAVEEAARRARAHDFITALPQGYDTPVGEGGATLSGGERQRVSIARAIVKDAPIVLLDEATAALDPINERDVQGAFAELVRDRTVLVVAHRLNTIRSADQILVLDGGRVVERGGHDELLAARGRYADLWSQRERAARWRLGRRG</sequence>